<dbReference type="EMBL" id="VSSQ01002632">
    <property type="protein sequence ID" value="MPM16543.1"/>
    <property type="molecule type" value="Genomic_DNA"/>
</dbReference>
<name>A0A644XQL3_9ZZZZ</name>
<sequence>MISGNKGEWSEIYAMFKLLGDKQLFAGDADLNKVEELFYPIIKIIRNEREGNFEYALNDDLVIISGGEEELRIPISTFIDQSVLLLSKIKESSGSFNIPEIEAFMTAVNCHSLKANSTSKTDIRIVIHDQKINQTAELGFSIKSQLGGEATLLNAGRTTNFIYKLEDFNPTQEQISSINEIDTRSKIKDRILAINEMGGKLSFTTLEHGVFKNNLVLIDSLLPNILADIIKTFFTSDLSAIEELTSNINETNPLNYDTTFAHTFYEYKIKRFLTDVALGMTPSKVWSGIYDATGGYLIVKENGDVLCYHIYNKNQFEDYLFANTKLETASSTRHEFGKIYEEDGQLFFKLNLQIRFK</sequence>
<dbReference type="InterPro" id="IPR019062">
    <property type="entry name" value="Restrct_endonuc_II_HpaII"/>
</dbReference>
<protein>
    <submittedName>
        <fullName evidence="1">Uncharacterized protein</fullName>
    </submittedName>
</protein>
<comment type="caution">
    <text evidence="1">The sequence shown here is derived from an EMBL/GenBank/DDBJ whole genome shotgun (WGS) entry which is preliminary data.</text>
</comment>
<reference evidence="1" key="1">
    <citation type="submission" date="2019-08" db="EMBL/GenBank/DDBJ databases">
        <authorList>
            <person name="Kucharzyk K."/>
            <person name="Murdoch R.W."/>
            <person name="Higgins S."/>
            <person name="Loffler F."/>
        </authorList>
    </citation>
    <scope>NUCLEOTIDE SEQUENCE</scope>
</reference>
<evidence type="ECO:0000313" key="1">
    <source>
        <dbReference type="EMBL" id="MPM16543.1"/>
    </source>
</evidence>
<accession>A0A644XQL3</accession>
<dbReference type="AlphaFoldDB" id="A0A644XQL3"/>
<dbReference type="Pfam" id="PF09561">
    <property type="entry name" value="RE_HpaII"/>
    <property type="match status" value="1"/>
</dbReference>
<proteinExistence type="predicted"/>
<organism evidence="1">
    <name type="scientific">bioreactor metagenome</name>
    <dbReference type="NCBI Taxonomy" id="1076179"/>
    <lineage>
        <taxon>unclassified sequences</taxon>
        <taxon>metagenomes</taxon>
        <taxon>ecological metagenomes</taxon>
    </lineage>
</organism>
<gene>
    <name evidence="1" type="ORF">SDC9_62924</name>
</gene>